<dbReference type="Gene3D" id="3.40.50.300">
    <property type="entry name" value="P-loop containing nucleotide triphosphate hydrolases"/>
    <property type="match status" value="2"/>
</dbReference>
<dbReference type="AlphaFoldDB" id="A0A1H4XU89"/>
<accession>A0A1H4XU89</accession>
<proteinExistence type="predicted"/>
<dbReference type="GO" id="GO:0016301">
    <property type="term" value="F:kinase activity"/>
    <property type="evidence" value="ECO:0007669"/>
    <property type="project" value="UniProtKB-KW"/>
</dbReference>
<reference evidence="2" key="1">
    <citation type="submission" date="2016-10" db="EMBL/GenBank/DDBJ databases">
        <authorList>
            <person name="Varghese N."/>
            <person name="Submissions S."/>
        </authorList>
    </citation>
    <scope>NUCLEOTIDE SEQUENCE [LARGE SCALE GENOMIC DNA]</scope>
    <source>
        <strain evidence="2">DSM 44234</strain>
    </source>
</reference>
<dbReference type="STRING" id="57704.SAMN04489793_3948"/>
<keyword evidence="2" id="KW-1185">Reference proteome</keyword>
<evidence type="ECO:0000313" key="2">
    <source>
        <dbReference type="Proteomes" id="UP000182241"/>
    </source>
</evidence>
<name>A0A1H4XU89_TSUTY</name>
<dbReference type="InterPro" id="IPR027417">
    <property type="entry name" value="P-loop_NTPase"/>
</dbReference>
<evidence type="ECO:0000313" key="1">
    <source>
        <dbReference type="EMBL" id="SED09203.1"/>
    </source>
</evidence>
<protein>
    <submittedName>
        <fullName evidence="1">Broad-specificity NMP kinase</fullName>
    </submittedName>
</protein>
<keyword evidence="1" id="KW-0808">Transferase</keyword>
<organism evidence="1 2">
    <name type="scientific">Tsukamurella tyrosinosolvens</name>
    <dbReference type="NCBI Taxonomy" id="57704"/>
    <lineage>
        <taxon>Bacteria</taxon>
        <taxon>Bacillati</taxon>
        <taxon>Actinomycetota</taxon>
        <taxon>Actinomycetes</taxon>
        <taxon>Mycobacteriales</taxon>
        <taxon>Tsukamurellaceae</taxon>
        <taxon>Tsukamurella</taxon>
    </lineage>
</organism>
<dbReference type="SUPFAM" id="SSF52540">
    <property type="entry name" value="P-loop containing nucleoside triphosphate hydrolases"/>
    <property type="match status" value="2"/>
</dbReference>
<dbReference type="EMBL" id="FNSA01000003">
    <property type="protein sequence ID" value="SED09203.1"/>
    <property type="molecule type" value="Genomic_DNA"/>
</dbReference>
<keyword evidence="1" id="KW-0418">Kinase</keyword>
<sequence>MDTVATVTISALWISGAPGAGKTTTGWRVFQLLTAAGANAGYVDIDQLGLLGPFDRLAGAAPHVVKAENARRLIDTLGAHGLRQMVISGVVDPDLGEPRLGPGATTIDLTHVRLRCDWPELRRRFLDRGSGPDALADLEELARHLDRGPADTVDTTSRDVDEVARELVARHTSTRPGRWSHARSVSAAPLPTTVIHGATAVGKSTVGWELVRRRWAAGRATAYIDVEQLGFHAPGYDRGVHAAAYAAVTRGYEHAGADDLIVVTRDADLVAEAHGGESPNRVLLDASDDALSARIALRSVESTGRLPGDTLLGATPERQRAIADHARREAARLRRSRAHDAEIDTTSTTASEVVDRIERKLRTPD</sequence>
<dbReference type="Proteomes" id="UP000182241">
    <property type="component" value="Unassembled WGS sequence"/>
</dbReference>
<gene>
    <name evidence="1" type="ORF">SAMN04489793_3948</name>
</gene>